<dbReference type="RefSeq" id="WP_310090579.1">
    <property type="nucleotide sequence ID" value="NZ_JAVDTT010000001.1"/>
</dbReference>
<evidence type="ECO:0000256" key="8">
    <source>
        <dbReference type="ARBA" id="ARBA00024235"/>
    </source>
</evidence>
<organism evidence="11 12">
    <name type="scientific">Pseudoxanthomonas sacheonensis</name>
    <dbReference type="NCBI Taxonomy" id="443615"/>
    <lineage>
        <taxon>Bacteria</taxon>
        <taxon>Pseudomonadati</taxon>
        <taxon>Pseudomonadota</taxon>
        <taxon>Gammaproteobacteria</taxon>
        <taxon>Lysobacterales</taxon>
        <taxon>Lysobacteraceae</taxon>
        <taxon>Pseudoxanthomonas</taxon>
    </lineage>
</organism>
<keyword evidence="5 9" id="KW-0472">Membrane</keyword>
<keyword evidence="4 9" id="KW-1133">Transmembrane helix</keyword>
<feature type="transmembrane region" description="Helical" evidence="9">
    <location>
        <begin position="25"/>
        <end position="44"/>
    </location>
</feature>
<keyword evidence="2" id="KW-1003">Cell membrane</keyword>
<evidence type="ECO:0000259" key="10">
    <source>
        <dbReference type="Pfam" id="PF09976"/>
    </source>
</evidence>
<evidence type="ECO:0000256" key="2">
    <source>
        <dbReference type="ARBA" id="ARBA00022475"/>
    </source>
</evidence>
<dbReference type="PANTHER" id="PTHR38035">
    <property type="entry name" value="UPF0070 PROTEIN YFGM"/>
    <property type="match status" value="1"/>
</dbReference>
<accession>A0ABU1RPF1</accession>
<keyword evidence="6" id="KW-0143">Chaperone</keyword>
<dbReference type="InterPro" id="IPR011990">
    <property type="entry name" value="TPR-like_helical_dom_sf"/>
</dbReference>
<dbReference type="InterPro" id="IPR026039">
    <property type="entry name" value="YfgM"/>
</dbReference>
<evidence type="ECO:0000256" key="6">
    <source>
        <dbReference type="ARBA" id="ARBA00023186"/>
    </source>
</evidence>
<evidence type="ECO:0000256" key="9">
    <source>
        <dbReference type="SAM" id="Phobius"/>
    </source>
</evidence>
<feature type="domain" description="Ancillary SecYEG translocon subunit/Cell division coordinator CpoB TPR" evidence="10">
    <location>
        <begin position="17"/>
        <end position="200"/>
    </location>
</feature>
<dbReference type="Proteomes" id="UP001254759">
    <property type="component" value="Unassembled WGS sequence"/>
</dbReference>
<name>A0ABU1RPF1_9GAMM</name>
<dbReference type="Pfam" id="PF09976">
    <property type="entry name" value="TPR_21"/>
    <property type="match status" value="1"/>
</dbReference>
<evidence type="ECO:0000256" key="1">
    <source>
        <dbReference type="ARBA" id="ARBA00004401"/>
    </source>
</evidence>
<keyword evidence="12" id="KW-1185">Reference proteome</keyword>
<dbReference type="InterPro" id="IPR018704">
    <property type="entry name" value="SecYEG/CpoB_TPR"/>
</dbReference>
<reference evidence="11 12" key="1">
    <citation type="submission" date="2023-07" db="EMBL/GenBank/DDBJ databases">
        <title>Sorghum-associated microbial communities from plants grown in Nebraska, USA.</title>
        <authorList>
            <person name="Schachtman D."/>
        </authorList>
    </citation>
    <scope>NUCLEOTIDE SEQUENCE [LARGE SCALE GENOMIC DNA]</scope>
    <source>
        <strain evidence="11 12">BE107</strain>
    </source>
</reference>
<sequence>MAIDDLLDEHEQSERVRNWLKNNGAGLIGGIALGLAVIFGWQWWQKRQVQQAEQANVSYQSALDSIGTADLKKAQAEVGKLEDGNAYANLAALRLAKAQVDAGQAEAAIATLRGIKADQTLQSLVDLRLSRLLTDAGKGEEALKILGDAADSASLEARGDALLATGKRDQARDTYLKALTGMDVAAPQRRLVELKLSDLGGTPPKPAQPTS</sequence>
<evidence type="ECO:0000313" key="12">
    <source>
        <dbReference type="Proteomes" id="UP001254759"/>
    </source>
</evidence>
<comment type="subcellular location">
    <subcellularLocation>
        <location evidence="1">Cell membrane</location>
        <topology evidence="1">Single-pass type II membrane protein</topology>
    </subcellularLocation>
</comment>
<protein>
    <recommendedName>
        <fullName evidence="8">Ancillary SecYEG translocon subunit</fullName>
    </recommendedName>
</protein>
<evidence type="ECO:0000256" key="4">
    <source>
        <dbReference type="ARBA" id="ARBA00022989"/>
    </source>
</evidence>
<dbReference type="EMBL" id="JAVDTT010000001">
    <property type="protein sequence ID" value="MDR6840651.1"/>
    <property type="molecule type" value="Genomic_DNA"/>
</dbReference>
<evidence type="ECO:0000256" key="7">
    <source>
        <dbReference type="ARBA" id="ARBA00024197"/>
    </source>
</evidence>
<proteinExistence type="inferred from homology"/>
<keyword evidence="3 9" id="KW-0812">Transmembrane</keyword>
<evidence type="ECO:0000256" key="3">
    <source>
        <dbReference type="ARBA" id="ARBA00022692"/>
    </source>
</evidence>
<evidence type="ECO:0000313" key="11">
    <source>
        <dbReference type="EMBL" id="MDR6840651.1"/>
    </source>
</evidence>
<comment type="similarity">
    <text evidence="7">Belongs to the YfgM family.</text>
</comment>
<gene>
    <name evidence="11" type="ORF">J2W94_000915</name>
</gene>
<dbReference type="Gene3D" id="1.25.40.10">
    <property type="entry name" value="Tetratricopeptide repeat domain"/>
    <property type="match status" value="1"/>
</dbReference>
<dbReference type="PIRSF" id="PIRSF006170">
    <property type="entry name" value="YfgM"/>
    <property type="match status" value="1"/>
</dbReference>
<dbReference type="PANTHER" id="PTHR38035:SF1">
    <property type="entry name" value="ANCILLARY SECYEG TRANSLOCON SUBUNIT"/>
    <property type="match status" value="1"/>
</dbReference>
<evidence type="ECO:0000256" key="5">
    <source>
        <dbReference type="ARBA" id="ARBA00023136"/>
    </source>
</evidence>
<comment type="caution">
    <text evidence="11">The sequence shown here is derived from an EMBL/GenBank/DDBJ whole genome shotgun (WGS) entry which is preliminary data.</text>
</comment>